<dbReference type="RefSeq" id="WP_394850696.1">
    <property type="nucleotide sequence ID" value="NZ_CP089982.1"/>
</dbReference>
<keyword evidence="2" id="KW-0732">Signal</keyword>
<proteinExistence type="predicted"/>
<dbReference type="Gene3D" id="3.30.1380.10">
    <property type="match status" value="1"/>
</dbReference>
<feature type="compositionally biased region" description="Acidic residues" evidence="1">
    <location>
        <begin position="337"/>
        <end position="346"/>
    </location>
</feature>
<accession>A0ABZ2KPQ7</accession>
<dbReference type="InterPro" id="IPR009045">
    <property type="entry name" value="Zn_M74/Hedgehog-like"/>
</dbReference>
<dbReference type="EMBL" id="CP089982">
    <property type="protein sequence ID" value="WXB00055.1"/>
    <property type="molecule type" value="Genomic_DNA"/>
</dbReference>
<gene>
    <name evidence="3" type="ORF">LZC95_24965</name>
</gene>
<evidence type="ECO:0000256" key="2">
    <source>
        <dbReference type="SAM" id="SignalP"/>
    </source>
</evidence>
<dbReference type="PROSITE" id="PS51257">
    <property type="entry name" value="PROKAR_LIPOPROTEIN"/>
    <property type="match status" value="1"/>
</dbReference>
<dbReference type="Proteomes" id="UP001379533">
    <property type="component" value="Chromosome"/>
</dbReference>
<feature type="signal peptide" evidence="2">
    <location>
        <begin position="1"/>
        <end position="16"/>
    </location>
</feature>
<sequence>MRTLLCLGFAVGCAIAGGCSSSSSPPPPPADESKAPVLRGSYKATSAGPISEIAFVDATHYLSWKSQCELAEEVAQIGPDACLESGTFTINAARDVLTLTSASGKTTQLPFQSRDGVLQTKGGLFDPDGGGLVQAKGPVLGGFALDGQTFLNSSTESLLAPALTVEQAVDQGCSTVTVLGLSRQIVNEVNCLVPNALTPVDSTSNQTRGEAVFAYLQPPAAKALGDALAANPTMTMRINSMLRGLPQQYLLRQWHLAGRCSITAAATPGASNHEQGLAIDIGDNTAWKDALEGVNFQWFGPGDRMHFTYIGADAVELRGKDVLAFQRLWNRNHPDDPTGEDGDYGPDTEKKLKASPANGFEKGSSCN</sequence>
<reference evidence="3 4" key="1">
    <citation type="submission" date="2021-12" db="EMBL/GenBank/DDBJ databases">
        <title>Discovery of the Pendulisporaceae a myxobacterial family with distinct sporulation behavior and unique specialized metabolism.</title>
        <authorList>
            <person name="Garcia R."/>
            <person name="Popoff A."/>
            <person name="Bader C.D."/>
            <person name="Loehr J."/>
            <person name="Walesch S."/>
            <person name="Walt C."/>
            <person name="Boldt J."/>
            <person name="Bunk B."/>
            <person name="Haeckl F.J.F.P.J."/>
            <person name="Gunesch A.P."/>
            <person name="Birkelbach J."/>
            <person name="Nuebel U."/>
            <person name="Pietschmann T."/>
            <person name="Bach T."/>
            <person name="Mueller R."/>
        </authorList>
    </citation>
    <scope>NUCLEOTIDE SEQUENCE [LARGE SCALE GENOMIC DNA]</scope>
    <source>
        <strain evidence="3 4">MSr12523</strain>
    </source>
</reference>
<protein>
    <submittedName>
        <fullName evidence="3">M15 family metallopeptidase</fullName>
    </submittedName>
</protein>
<dbReference type="SUPFAM" id="SSF55166">
    <property type="entry name" value="Hedgehog/DD-peptidase"/>
    <property type="match status" value="1"/>
</dbReference>
<keyword evidence="4" id="KW-1185">Reference proteome</keyword>
<organism evidence="3 4">
    <name type="scientific">Pendulispora brunnea</name>
    <dbReference type="NCBI Taxonomy" id="2905690"/>
    <lineage>
        <taxon>Bacteria</taxon>
        <taxon>Pseudomonadati</taxon>
        <taxon>Myxococcota</taxon>
        <taxon>Myxococcia</taxon>
        <taxon>Myxococcales</taxon>
        <taxon>Sorangiineae</taxon>
        <taxon>Pendulisporaceae</taxon>
        <taxon>Pendulispora</taxon>
    </lineage>
</organism>
<evidence type="ECO:0000256" key="1">
    <source>
        <dbReference type="SAM" id="MobiDB-lite"/>
    </source>
</evidence>
<feature type="chain" id="PRO_5045073756" evidence="2">
    <location>
        <begin position="17"/>
        <end position="367"/>
    </location>
</feature>
<feature type="region of interest" description="Disordered" evidence="1">
    <location>
        <begin position="330"/>
        <end position="367"/>
    </location>
</feature>
<evidence type="ECO:0000313" key="3">
    <source>
        <dbReference type="EMBL" id="WXB00055.1"/>
    </source>
</evidence>
<name>A0ABZ2KPQ7_9BACT</name>
<evidence type="ECO:0000313" key="4">
    <source>
        <dbReference type="Proteomes" id="UP001379533"/>
    </source>
</evidence>
<dbReference type="CDD" id="cd14814">
    <property type="entry name" value="Peptidase_M15"/>
    <property type="match status" value="1"/>
</dbReference>